<feature type="compositionally biased region" description="Polar residues" evidence="1">
    <location>
        <begin position="14"/>
        <end position="32"/>
    </location>
</feature>
<accession>A0ABN7AN46</accession>
<name>A0ABN7AN46_9HEMI</name>
<proteinExistence type="predicted"/>
<dbReference type="Proteomes" id="UP001307889">
    <property type="component" value="Chromosome 4"/>
</dbReference>
<organism evidence="2 3">
    <name type="scientific">Nesidiocoris tenuis</name>
    <dbReference type="NCBI Taxonomy" id="355587"/>
    <lineage>
        <taxon>Eukaryota</taxon>
        <taxon>Metazoa</taxon>
        <taxon>Ecdysozoa</taxon>
        <taxon>Arthropoda</taxon>
        <taxon>Hexapoda</taxon>
        <taxon>Insecta</taxon>
        <taxon>Pterygota</taxon>
        <taxon>Neoptera</taxon>
        <taxon>Paraneoptera</taxon>
        <taxon>Hemiptera</taxon>
        <taxon>Heteroptera</taxon>
        <taxon>Panheteroptera</taxon>
        <taxon>Cimicomorpha</taxon>
        <taxon>Miridae</taxon>
        <taxon>Dicyphina</taxon>
        <taxon>Nesidiocoris</taxon>
    </lineage>
</organism>
<evidence type="ECO:0000256" key="1">
    <source>
        <dbReference type="SAM" id="MobiDB-lite"/>
    </source>
</evidence>
<sequence length="77" mass="8363">MQETLKRPGDKSVSKQSITISDQLKRSSISNARKSDSIAKSGMGKKGCRHTFEGQDETVTSAIAKASLPRLYGVLHN</sequence>
<dbReference type="EMBL" id="AP028912">
    <property type="protein sequence ID" value="BES93656.1"/>
    <property type="molecule type" value="Genomic_DNA"/>
</dbReference>
<gene>
    <name evidence="2" type="ORF">NTJ_06465</name>
</gene>
<keyword evidence="3" id="KW-1185">Reference proteome</keyword>
<evidence type="ECO:0000313" key="2">
    <source>
        <dbReference type="EMBL" id="BES93656.1"/>
    </source>
</evidence>
<protein>
    <submittedName>
        <fullName evidence="2">Uncharacterized protein</fullName>
    </submittedName>
</protein>
<evidence type="ECO:0000313" key="3">
    <source>
        <dbReference type="Proteomes" id="UP001307889"/>
    </source>
</evidence>
<feature type="region of interest" description="Disordered" evidence="1">
    <location>
        <begin position="1"/>
        <end position="50"/>
    </location>
</feature>
<reference evidence="2 3" key="1">
    <citation type="submission" date="2023-09" db="EMBL/GenBank/DDBJ databases">
        <title>Nesidiocoris tenuis whole genome shotgun sequence.</title>
        <authorList>
            <person name="Shibata T."/>
            <person name="Shimoda M."/>
            <person name="Kobayashi T."/>
            <person name="Uehara T."/>
        </authorList>
    </citation>
    <scope>NUCLEOTIDE SEQUENCE [LARGE SCALE GENOMIC DNA]</scope>
    <source>
        <strain evidence="2 3">Japan</strain>
    </source>
</reference>
<feature type="compositionally biased region" description="Basic and acidic residues" evidence="1">
    <location>
        <begin position="1"/>
        <end position="13"/>
    </location>
</feature>